<dbReference type="AlphaFoldDB" id="A0AAF0F0A7"/>
<dbReference type="Gene3D" id="1.10.3520.10">
    <property type="entry name" value="Glycolipid transfer protein"/>
    <property type="match status" value="1"/>
</dbReference>
<feature type="domain" description="Glycolipid transfer protein" evidence="2">
    <location>
        <begin position="22"/>
        <end position="163"/>
    </location>
</feature>
<dbReference type="InterPro" id="IPR014830">
    <property type="entry name" value="Glycolipid_transfer_prot_dom"/>
</dbReference>
<dbReference type="SUPFAM" id="SSF110004">
    <property type="entry name" value="Glycolipid transfer protein, GLTP"/>
    <property type="match status" value="1"/>
</dbReference>
<dbReference type="InterPro" id="IPR036497">
    <property type="entry name" value="GLTP_sf"/>
</dbReference>
<proteinExistence type="predicted"/>
<dbReference type="EMBL" id="CP119958">
    <property type="protein sequence ID" value="WFD37684.1"/>
    <property type="molecule type" value="Genomic_DNA"/>
</dbReference>
<dbReference type="GeneID" id="85224280"/>
<evidence type="ECO:0000256" key="1">
    <source>
        <dbReference type="ARBA" id="ARBA00022448"/>
    </source>
</evidence>
<dbReference type="GO" id="GO:1902388">
    <property type="term" value="F:ceramide 1-phosphate transfer activity"/>
    <property type="evidence" value="ECO:0007669"/>
    <property type="project" value="TreeGrafter"/>
</dbReference>
<protein>
    <recommendedName>
        <fullName evidence="2">Glycolipid transfer protein domain-containing protein</fullName>
    </recommendedName>
</protein>
<organism evidence="3 4">
    <name type="scientific">Malassezia japonica</name>
    <dbReference type="NCBI Taxonomy" id="223818"/>
    <lineage>
        <taxon>Eukaryota</taxon>
        <taxon>Fungi</taxon>
        <taxon>Dikarya</taxon>
        <taxon>Basidiomycota</taxon>
        <taxon>Ustilaginomycotina</taxon>
        <taxon>Malasseziomycetes</taxon>
        <taxon>Malasseziales</taxon>
        <taxon>Malasseziaceae</taxon>
        <taxon>Malassezia</taxon>
    </lineage>
</organism>
<keyword evidence="1" id="KW-0813">Transport</keyword>
<name>A0AAF0F0A7_9BASI</name>
<evidence type="ECO:0000313" key="4">
    <source>
        <dbReference type="Proteomes" id="UP001217754"/>
    </source>
</evidence>
<dbReference type="PANTHER" id="PTHR10219">
    <property type="entry name" value="GLYCOLIPID TRANSFER PROTEIN-RELATED"/>
    <property type="match status" value="1"/>
</dbReference>
<dbReference type="GO" id="GO:0005829">
    <property type="term" value="C:cytosol"/>
    <property type="evidence" value="ECO:0007669"/>
    <property type="project" value="TreeGrafter"/>
</dbReference>
<dbReference type="FunFam" id="1.10.3520.10:FF:000001">
    <property type="entry name" value="Pleckstrin domain-containing family A member 8"/>
    <property type="match status" value="1"/>
</dbReference>
<gene>
    <name evidence="3" type="ORF">MJAP1_000631</name>
</gene>
<evidence type="ECO:0000259" key="2">
    <source>
        <dbReference type="Pfam" id="PF08718"/>
    </source>
</evidence>
<sequence length="200" mass="22148">MATYFDTLAKTYSNVPITSDGVSTSEFISATEGVVSLFDLLGSSAFTVVQNDMNGNIAKIRTRLLATGPDTSGTLQLLVRNEGQPGDKKRTATEGLLWLLRGLDFTAKALRRSLENPSEELSVSFTKAYEASLRKHHSIVVRPIFTLAMKACPYRKDFYAKLGSPADRVNAQLNEWLSSLERIVQELQQFYEQGSYAKGL</sequence>
<evidence type="ECO:0000313" key="3">
    <source>
        <dbReference type="EMBL" id="WFD37684.1"/>
    </source>
</evidence>
<dbReference type="Proteomes" id="UP001217754">
    <property type="component" value="Chromosome 1"/>
</dbReference>
<dbReference type="PANTHER" id="PTHR10219:SF25">
    <property type="entry name" value="PLECKSTRIN HOMOLOGY DOMAIN-CONTAINING FAMILY A MEMBER 8"/>
    <property type="match status" value="1"/>
</dbReference>
<dbReference type="GO" id="GO:0016020">
    <property type="term" value="C:membrane"/>
    <property type="evidence" value="ECO:0007669"/>
    <property type="project" value="TreeGrafter"/>
</dbReference>
<reference evidence="3" key="1">
    <citation type="submission" date="2023-03" db="EMBL/GenBank/DDBJ databases">
        <title>Mating type loci evolution in Malassezia.</title>
        <authorList>
            <person name="Coelho M.A."/>
        </authorList>
    </citation>
    <scope>NUCLEOTIDE SEQUENCE</scope>
    <source>
        <strain evidence="3">CBS 9431</strain>
    </source>
</reference>
<keyword evidence="4" id="KW-1185">Reference proteome</keyword>
<dbReference type="RefSeq" id="XP_060120581.1">
    <property type="nucleotide sequence ID" value="XM_060264598.1"/>
</dbReference>
<accession>A0AAF0F0A7</accession>
<dbReference type="Pfam" id="PF08718">
    <property type="entry name" value="GLTP"/>
    <property type="match status" value="1"/>
</dbReference>
<dbReference type="GO" id="GO:1902387">
    <property type="term" value="F:ceramide 1-phosphate binding"/>
    <property type="evidence" value="ECO:0007669"/>
    <property type="project" value="TreeGrafter"/>
</dbReference>